<protein>
    <recommendedName>
        <fullName evidence="2">DUF4168 domain-containing protein</fullName>
    </recommendedName>
</protein>
<sequence>MPFRSTLKATTTAVTLALVAAPMAALTPQAVAAQTAESYSAEELDAFTAALIGVAGVREKYTPVLQSAESEDQQAAVVEEANAEIVDVVERTEGMTMDRYLEIAQAASEDQALNQRITKRVQAMETDTQ</sequence>
<organism evidence="3 4">
    <name type="scientific">Roseovarius azorensis</name>
    <dbReference type="NCBI Taxonomy" id="1287727"/>
    <lineage>
        <taxon>Bacteria</taxon>
        <taxon>Pseudomonadati</taxon>
        <taxon>Pseudomonadota</taxon>
        <taxon>Alphaproteobacteria</taxon>
        <taxon>Rhodobacterales</taxon>
        <taxon>Roseobacteraceae</taxon>
        <taxon>Roseovarius</taxon>
    </lineage>
</organism>
<dbReference type="RefSeq" id="WP_093035577.1">
    <property type="nucleotide sequence ID" value="NZ_FOAG01000005.1"/>
</dbReference>
<dbReference type="EMBL" id="FOAG01000005">
    <property type="protein sequence ID" value="SEL41174.1"/>
    <property type="molecule type" value="Genomic_DNA"/>
</dbReference>
<evidence type="ECO:0000313" key="3">
    <source>
        <dbReference type="EMBL" id="SEL41174.1"/>
    </source>
</evidence>
<proteinExistence type="predicted"/>
<feature type="chain" id="PRO_5009299796" description="DUF4168 domain-containing protein" evidence="1">
    <location>
        <begin position="33"/>
        <end position="129"/>
    </location>
</feature>
<accession>A0A1H7Q0E2</accession>
<dbReference type="Proteomes" id="UP000199582">
    <property type="component" value="Unassembled WGS sequence"/>
</dbReference>
<name>A0A1H7Q0E2_9RHOB</name>
<reference evidence="3 4" key="1">
    <citation type="submission" date="2016-10" db="EMBL/GenBank/DDBJ databases">
        <authorList>
            <person name="de Groot N.N."/>
        </authorList>
    </citation>
    <scope>NUCLEOTIDE SEQUENCE [LARGE SCALE GENOMIC DNA]</scope>
    <source>
        <strain evidence="3 4">DSM 100674</strain>
    </source>
</reference>
<evidence type="ECO:0000313" key="4">
    <source>
        <dbReference type="Proteomes" id="UP000199582"/>
    </source>
</evidence>
<dbReference type="InterPro" id="IPR025433">
    <property type="entry name" value="DUF4168"/>
</dbReference>
<feature type="domain" description="DUF4168" evidence="2">
    <location>
        <begin position="40"/>
        <end position="117"/>
    </location>
</feature>
<evidence type="ECO:0000259" key="2">
    <source>
        <dbReference type="Pfam" id="PF13767"/>
    </source>
</evidence>
<keyword evidence="4" id="KW-1185">Reference proteome</keyword>
<dbReference type="Pfam" id="PF13767">
    <property type="entry name" value="DUF4168"/>
    <property type="match status" value="1"/>
</dbReference>
<evidence type="ECO:0000256" key="1">
    <source>
        <dbReference type="SAM" id="SignalP"/>
    </source>
</evidence>
<dbReference type="OrthoDB" id="7745857at2"/>
<keyword evidence="1" id="KW-0732">Signal</keyword>
<gene>
    <name evidence="3" type="ORF">SAMN05443999_105133</name>
</gene>
<feature type="signal peptide" evidence="1">
    <location>
        <begin position="1"/>
        <end position="32"/>
    </location>
</feature>
<dbReference type="STRING" id="1287727.SAMN05443999_105133"/>
<dbReference type="AlphaFoldDB" id="A0A1H7Q0E2"/>